<dbReference type="AlphaFoldDB" id="A0A239SAL2"/>
<protein>
    <submittedName>
        <fullName evidence="1">Uncharacterized protein</fullName>
    </submittedName>
</protein>
<dbReference type="Proteomes" id="UP000215126">
    <property type="component" value="Chromosome 1"/>
</dbReference>
<dbReference type="KEGG" id="pspu:NA29_09235"/>
<gene>
    <name evidence="1" type="ORF">SAMEA4530655_00990</name>
</gene>
<accession>A0A239SAL2</accession>
<proteinExistence type="predicted"/>
<dbReference type="EMBL" id="LT906435">
    <property type="protein sequence ID" value="SNU82447.1"/>
    <property type="molecule type" value="Genomic_DNA"/>
</dbReference>
<reference evidence="1 2" key="1">
    <citation type="submission" date="2017-06" db="EMBL/GenBank/DDBJ databases">
        <authorList>
            <consortium name="Pathogen Informatics"/>
        </authorList>
    </citation>
    <scope>NUCLEOTIDE SEQUENCE [LARGE SCALE GENOMIC DNA]</scope>
    <source>
        <strain evidence="1 2">NCTC13161</strain>
    </source>
</reference>
<keyword evidence="2" id="KW-1185">Reference proteome</keyword>
<evidence type="ECO:0000313" key="2">
    <source>
        <dbReference type="Proteomes" id="UP000215126"/>
    </source>
</evidence>
<sequence length="82" mass="9208">MSRSRLTPGLGGSRGSWWLDRVSQHRSDTLSERILALTTSTVTDTGKEIPHRFLLAIFEELGEMTVEMACECHKLKADFLDA</sequence>
<organism evidence="1 2">
    <name type="scientific">Pandoraea sputorum</name>
    <dbReference type="NCBI Taxonomy" id="93222"/>
    <lineage>
        <taxon>Bacteria</taxon>
        <taxon>Pseudomonadati</taxon>
        <taxon>Pseudomonadota</taxon>
        <taxon>Betaproteobacteria</taxon>
        <taxon>Burkholderiales</taxon>
        <taxon>Burkholderiaceae</taxon>
        <taxon>Pandoraea</taxon>
    </lineage>
</organism>
<evidence type="ECO:0000313" key="1">
    <source>
        <dbReference type="EMBL" id="SNU82447.1"/>
    </source>
</evidence>
<name>A0A239SAL2_9BURK</name>